<evidence type="ECO:0000313" key="1">
    <source>
        <dbReference type="EMBL" id="DAF52755.1"/>
    </source>
</evidence>
<protein>
    <submittedName>
        <fullName evidence="1">Uncharacterized protein</fullName>
    </submittedName>
</protein>
<organism evidence="1">
    <name type="scientific">Siphoviridae sp. ctqSm5</name>
    <dbReference type="NCBI Taxonomy" id="2827949"/>
    <lineage>
        <taxon>Viruses</taxon>
        <taxon>Duplodnaviria</taxon>
        <taxon>Heunggongvirae</taxon>
        <taxon>Uroviricota</taxon>
        <taxon>Caudoviricetes</taxon>
    </lineage>
</organism>
<dbReference type="EMBL" id="BK032642">
    <property type="protein sequence ID" value="DAF52755.1"/>
    <property type="molecule type" value="Genomic_DNA"/>
</dbReference>
<accession>A0A8S5SPM3</accession>
<name>A0A8S5SPM3_9CAUD</name>
<sequence>MVSPSLSPMCILLPKAETRRFLLNPIGSIV</sequence>
<proteinExistence type="predicted"/>
<reference evidence="1" key="1">
    <citation type="journal article" date="2021" name="Proc. Natl. Acad. Sci. U.S.A.">
        <title>A Catalog of Tens of Thousands of Viruses from Human Metagenomes Reveals Hidden Associations with Chronic Diseases.</title>
        <authorList>
            <person name="Tisza M.J."/>
            <person name="Buck C.B."/>
        </authorList>
    </citation>
    <scope>NUCLEOTIDE SEQUENCE</scope>
    <source>
        <strain evidence="1">CtqSm5</strain>
    </source>
</reference>